<dbReference type="Proteomes" id="UP001329430">
    <property type="component" value="Unassembled WGS sequence"/>
</dbReference>
<feature type="domain" description="CCHC-type" evidence="3">
    <location>
        <begin position="290"/>
        <end position="306"/>
    </location>
</feature>
<keyword evidence="1" id="KW-0863">Zinc-finger</keyword>
<keyword evidence="1" id="KW-0862">Zinc</keyword>
<accession>A0AAN7V1Y8</accession>
<dbReference type="SUPFAM" id="SSF57756">
    <property type="entry name" value="Retrovirus zinc finger-like domains"/>
    <property type="match status" value="1"/>
</dbReference>
<evidence type="ECO:0000259" key="3">
    <source>
        <dbReference type="PROSITE" id="PS50158"/>
    </source>
</evidence>
<dbReference type="PROSITE" id="PS50158">
    <property type="entry name" value="ZF_CCHC"/>
    <property type="match status" value="1"/>
</dbReference>
<dbReference type="Gene3D" id="4.10.60.10">
    <property type="entry name" value="Zinc finger, CCHC-type"/>
    <property type="match status" value="1"/>
</dbReference>
<evidence type="ECO:0000313" key="4">
    <source>
        <dbReference type="EMBL" id="KAK5637841.1"/>
    </source>
</evidence>
<evidence type="ECO:0000256" key="2">
    <source>
        <dbReference type="SAM" id="MobiDB-lite"/>
    </source>
</evidence>
<reference evidence="4 5" key="1">
    <citation type="journal article" date="2024" name="Insects">
        <title>An Improved Chromosome-Level Genome Assembly of the Firefly Pyrocoelia pectoralis.</title>
        <authorList>
            <person name="Fu X."/>
            <person name="Meyer-Rochow V.B."/>
            <person name="Ballantyne L."/>
            <person name="Zhu X."/>
        </authorList>
    </citation>
    <scope>NUCLEOTIDE SEQUENCE [LARGE SCALE GENOMIC DNA]</scope>
    <source>
        <strain evidence="4">XCY_ONT2</strain>
    </source>
</reference>
<evidence type="ECO:0000313" key="5">
    <source>
        <dbReference type="Proteomes" id="UP001329430"/>
    </source>
</evidence>
<dbReference type="InterPro" id="IPR001878">
    <property type="entry name" value="Znf_CCHC"/>
</dbReference>
<sequence>MTTYKKYESIIEENDDTEKEGKVRFLFLAHADGTTQEQRAKSSYETLQKAATRMMATKQNRAKIFAEREMARMVAKLAECAFYNKGIAYCVDGNTKKQQDPNKGTNSDSVTILLKDQNMTYADLLKGARKALTGPEREALKASHKTKDGNLRLVIDQRKGDVNAVTSKLREELGQSAECKVRQDRDTYYIRELDEITTKDDVTKAITASMGDTPAGWLEVSEIRTSESGRRTATLVVAKEKSQVMDEHPAIWVGITKCPIRKRVEVQKCAKCWGVHEKAGKCADRDVKGKCLNCGSEGHFRDNCKNDKHCALCNQPGHAPWTMACPEYKAAIRAAERGRTKSRLVNRKIDTPSESPRGPKPPVI</sequence>
<dbReference type="InterPro" id="IPR036875">
    <property type="entry name" value="Znf_CCHC_sf"/>
</dbReference>
<organism evidence="4 5">
    <name type="scientific">Pyrocoelia pectoralis</name>
    <dbReference type="NCBI Taxonomy" id="417401"/>
    <lineage>
        <taxon>Eukaryota</taxon>
        <taxon>Metazoa</taxon>
        <taxon>Ecdysozoa</taxon>
        <taxon>Arthropoda</taxon>
        <taxon>Hexapoda</taxon>
        <taxon>Insecta</taxon>
        <taxon>Pterygota</taxon>
        <taxon>Neoptera</taxon>
        <taxon>Endopterygota</taxon>
        <taxon>Coleoptera</taxon>
        <taxon>Polyphaga</taxon>
        <taxon>Elateriformia</taxon>
        <taxon>Elateroidea</taxon>
        <taxon>Lampyridae</taxon>
        <taxon>Lampyrinae</taxon>
        <taxon>Pyrocoelia</taxon>
    </lineage>
</organism>
<keyword evidence="1" id="KW-0479">Metal-binding</keyword>
<dbReference type="AlphaFoldDB" id="A0AAN7V1Y8"/>
<dbReference type="GO" id="GO:0008270">
    <property type="term" value="F:zinc ion binding"/>
    <property type="evidence" value="ECO:0007669"/>
    <property type="project" value="UniProtKB-KW"/>
</dbReference>
<feature type="region of interest" description="Disordered" evidence="2">
    <location>
        <begin position="339"/>
        <end position="364"/>
    </location>
</feature>
<dbReference type="SMART" id="SM00343">
    <property type="entry name" value="ZnF_C2HC"/>
    <property type="match status" value="2"/>
</dbReference>
<keyword evidence="5" id="KW-1185">Reference proteome</keyword>
<comment type="caution">
    <text evidence="4">The sequence shown here is derived from an EMBL/GenBank/DDBJ whole genome shotgun (WGS) entry which is preliminary data.</text>
</comment>
<evidence type="ECO:0000256" key="1">
    <source>
        <dbReference type="PROSITE-ProRule" id="PRU00047"/>
    </source>
</evidence>
<proteinExistence type="predicted"/>
<name>A0AAN7V1Y8_9COLE</name>
<dbReference type="EMBL" id="JAVRBK010000044">
    <property type="protein sequence ID" value="KAK5637841.1"/>
    <property type="molecule type" value="Genomic_DNA"/>
</dbReference>
<gene>
    <name evidence="4" type="ORF">RI129_000165</name>
</gene>
<protein>
    <recommendedName>
        <fullName evidence="3">CCHC-type domain-containing protein</fullName>
    </recommendedName>
</protein>
<dbReference type="GO" id="GO:0003676">
    <property type="term" value="F:nucleic acid binding"/>
    <property type="evidence" value="ECO:0007669"/>
    <property type="project" value="InterPro"/>
</dbReference>